<protein>
    <submittedName>
        <fullName evidence="2">Uncharacterized protein</fullName>
    </submittedName>
</protein>
<accession>A0A1Y2GWJ8</accession>
<evidence type="ECO:0000313" key="3">
    <source>
        <dbReference type="Proteomes" id="UP000193648"/>
    </source>
</evidence>
<dbReference type="AlphaFoldDB" id="A0A1Y2GWJ8"/>
<name>A0A1Y2GWJ8_9FUNG</name>
<dbReference type="Proteomes" id="UP000193648">
    <property type="component" value="Unassembled WGS sequence"/>
</dbReference>
<organism evidence="2 3">
    <name type="scientific">Lobosporangium transversale</name>
    <dbReference type="NCBI Taxonomy" id="64571"/>
    <lineage>
        <taxon>Eukaryota</taxon>
        <taxon>Fungi</taxon>
        <taxon>Fungi incertae sedis</taxon>
        <taxon>Mucoromycota</taxon>
        <taxon>Mortierellomycotina</taxon>
        <taxon>Mortierellomycetes</taxon>
        <taxon>Mortierellales</taxon>
        <taxon>Mortierellaceae</taxon>
        <taxon>Lobosporangium</taxon>
    </lineage>
</organism>
<keyword evidence="1" id="KW-0812">Transmembrane</keyword>
<dbReference type="InParanoid" id="A0A1Y2GWJ8"/>
<keyword evidence="3" id="KW-1185">Reference proteome</keyword>
<proteinExistence type="predicted"/>
<keyword evidence="1" id="KW-1133">Transmembrane helix</keyword>
<dbReference type="EMBL" id="MCFF01000008">
    <property type="protein sequence ID" value="ORZ24978.1"/>
    <property type="molecule type" value="Genomic_DNA"/>
</dbReference>
<sequence>MATKCLSDMATKDQNHYISPRLYLLHNIGYIDHALLEGILFFLIIGARFCPMVLLNINREHCFGKMKIGSRIGPDYGLKWNLTKLLERSHLWMQFSFLTIASRSGSSSCVLHVRALRKEKES</sequence>
<dbReference type="GeneID" id="33568250"/>
<evidence type="ECO:0000313" key="2">
    <source>
        <dbReference type="EMBL" id="ORZ24978.1"/>
    </source>
</evidence>
<dbReference type="RefSeq" id="XP_021883959.1">
    <property type="nucleotide sequence ID" value="XM_022026407.1"/>
</dbReference>
<gene>
    <name evidence="2" type="ORF">BCR41DRAFT_368780</name>
</gene>
<keyword evidence="1" id="KW-0472">Membrane</keyword>
<comment type="caution">
    <text evidence="2">The sequence shown here is derived from an EMBL/GenBank/DDBJ whole genome shotgun (WGS) entry which is preliminary data.</text>
</comment>
<feature type="transmembrane region" description="Helical" evidence="1">
    <location>
        <begin position="39"/>
        <end position="57"/>
    </location>
</feature>
<evidence type="ECO:0000256" key="1">
    <source>
        <dbReference type="SAM" id="Phobius"/>
    </source>
</evidence>
<reference evidence="2 3" key="1">
    <citation type="submission" date="2016-07" db="EMBL/GenBank/DDBJ databases">
        <title>Pervasive Adenine N6-methylation of Active Genes in Fungi.</title>
        <authorList>
            <consortium name="DOE Joint Genome Institute"/>
            <person name="Mondo S.J."/>
            <person name="Dannebaum R.O."/>
            <person name="Kuo R.C."/>
            <person name="Labutti K."/>
            <person name="Haridas S."/>
            <person name="Kuo A."/>
            <person name="Salamov A."/>
            <person name="Ahrendt S.R."/>
            <person name="Lipzen A."/>
            <person name="Sullivan W."/>
            <person name="Andreopoulos W.B."/>
            <person name="Clum A."/>
            <person name="Lindquist E."/>
            <person name="Daum C."/>
            <person name="Ramamoorthy G.K."/>
            <person name="Gryganskyi A."/>
            <person name="Culley D."/>
            <person name="Magnuson J.K."/>
            <person name="James T.Y."/>
            <person name="O'Malley M.A."/>
            <person name="Stajich J.E."/>
            <person name="Spatafora J.W."/>
            <person name="Visel A."/>
            <person name="Grigoriev I.V."/>
        </authorList>
    </citation>
    <scope>NUCLEOTIDE SEQUENCE [LARGE SCALE GENOMIC DNA]</scope>
    <source>
        <strain evidence="2 3">NRRL 3116</strain>
    </source>
</reference>